<proteinExistence type="predicted"/>
<dbReference type="Pfam" id="PF00753">
    <property type="entry name" value="Lactamase_B"/>
    <property type="match status" value="1"/>
</dbReference>
<dbReference type="RefSeq" id="WP_344344183.1">
    <property type="nucleotide sequence ID" value="NZ_BAAAQT010000008.1"/>
</dbReference>
<name>A0ABN3AVF8_9MICO</name>
<dbReference type="SUPFAM" id="SSF56281">
    <property type="entry name" value="Metallo-hydrolase/oxidoreductase"/>
    <property type="match status" value="1"/>
</dbReference>
<evidence type="ECO:0000259" key="1">
    <source>
        <dbReference type="SMART" id="SM00849"/>
    </source>
</evidence>
<organism evidence="2 3">
    <name type="scientific">Agrococcus versicolor</name>
    <dbReference type="NCBI Taxonomy" id="501482"/>
    <lineage>
        <taxon>Bacteria</taxon>
        <taxon>Bacillati</taxon>
        <taxon>Actinomycetota</taxon>
        <taxon>Actinomycetes</taxon>
        <taxon>Micrococcales</taxon>
        <taxon>Microbacteriaceae</taxon>
        <taxon>Agrococcus</taxon>
    </lineage>
</organism>
<protein>
    <submittedName>
        <fullName evidence="2">MBL fold metallo-hydrolase</fullName>
    </submittedName>
</protein>
<dbReference type="PANTHER" id="PTHR42951">
    <property type="entry name" value="METALLO-BETA-LACTAMASE DOMAIN-CONTAINING"/>
    <property type="match status" value="1"/>
</dbReference>
<evidence type="ECO:0000313" key="3">
    <source>
        <dbReference type="Proteomes" id="UP001501599"/>
    </source>
</evidence>
<dbReference type="Proteomes" id="UP001501599">
    <property type="component" value="Unassembled WGS sequence"/>
</dbReference>
<dbReference type="CDD" id="cd07721">
    <property type="entry name" value="yflN-like_MBL-fold"/>
    <property type="match status" value="1"/>
</dbReference>
<evidence type="ECO:0000313" key="2">
    <source>
        <dbReference type="EMBL" id="GAA2175402.1"/>
    </source>
</evidence>
<accession>A0ABN3AVF8</accession>
<dbReference type="SMART" id="SM00849">
    <property type="entry name" value="Lactamase_B"/>
    <property type="match status" value="1"/>
</dbReference>
<dbReference type="InterPro" id="IPR036866">
    <property type="entry name" value="RibonucZ/Hydroxyglut_hydro"/>
</dbReference>
<dbReference type="PANTHER" id="PTHR42951:SF17">
    <property type="entry name" value="METALLO-BETA-LACTAMASE DOMAIN-CONTAINING PROTEIN"/>
    <property type="match status" value="1"/>
</dbReference>
<dbReference type="InterPro" id="IPR050855">
    <property type="entry name" value="NDM-1-like"/>
</dbReference>
<dbReference type="EMBL" id="BAAAQT010000008">
    <property type="protein sequence ID" value="GAA2175402.1"/>
    <property type="molecule type" value="Genomic_DNA"/>
</dbReference>
<comment type="caution">
    <text evidence="2">The sequence shown here is derived from an EMBL/GenBank/DDBJ whole genome shotgun (WGS) entry which is preliminary data.</text>
</comment>
<feature type="domain" description="Metallo-beta-lactamase" evidence="1">
    <location>
        <begin position="17"/>
        <end position="224"/>
    </location>
</feature>
<dbReference type="InterPro" id="IPR001279">
    <property type="entry name" value="Metallo-B-lactamas"/>
</dbReference>
<sequence>MLHRDQAPGVHRLTVAHTNMYLVETDDGILLVDAGLPGFWQPLQRALAAIGRHPEDVEGVVLTHGHFDHVGLARRIRTRWGVPVWVSAGDASLAAHPYSYRPERARLLYPLRHPRGLPALAAMAGAGALGVRGVRDARVMEAGERLPGDPTIVPTPGHTAGHVSLLLPDRDALIVGDALVTLDPYTGATGPQIVAQAATADSSQALRSLDALAATDASVVLTGHGDPWRDGIGAAVEAARAVGAH</sequence>
<keyword evidence="3" id="KW-1185">Reference proteome</keyword>
<reference evidence="2 3" key="1">
    <citation type="journal article" date="2019" name="Int. J. Syst. Evol. Microbiol.">
        <title>The Global Catalogue of Microorganisms (GCM) 10K type strain sequencing project: providing services to taxonomists for standard genome sequencing and annotation.</title>
        <authorList>
            <consortium name="The Broad Institute Genomics Platform"/>
            <consortium name="The Broad Institute Genome Sequencing Center for Infectious Disease"/>
            <person name="Wu L."/>
            <person name="Ma J."/>
        </authorList>
    </citation>
    <scope>NUCLEOTIDE SEQUENCE [LARGE SCALE GENOMIC DNA]</scope>
    <source>
        <strain evidence="2 3">JCM 16026</strain>
    </source>
</reference>
<gene>
    <name evidence="2" type="ORF">GCM10009846_25160</name>
</gene>
<dbReference type="Gene3D" id="3.60.15.10">
    <property type="entry name" value="Ribonuclease Z/Hydroxyacylglutathione hydrolase-like"/>
    <property type="match status" value="1"/>
</dbReference>